<gene>
    <name evidence="3" type="ORF">SAMN04489760_102195</name>
</gene>
<sequence length="230" mass="25901">MGVLLSGILLFAWSTTAEAADRGNPYGGSRGGAYRGSPQHSPRAVQGGSPHREFRDTRYQHNRSYPVHGQAYRKVPHGSYHAHHGGHHYYYYGGVWYRPYGAYFSVIVPPFGLYVPFLPPYYSTVWVGGAPYYYANEIYYAHQGAGYVVVPPPKEEVSQAPPPAEDLFIYPRLGQSEQQQADDRYQCHRWAVEQTGFDPTQPPEARTRGTRADYQRAMGACLDGRGYTVK</sequence>
<dbReference type="STRING" id="43775.SAMN04489760_102195"/>
<evidence type="ECO:0000256" key="1">
    <source>
        <dbReference type="SAM" id="MobiDB-lite"/>
    </source>
</evidence>
<evidence type="ECO:0000313" key="3">
    <source>
        <dbReference type="EMBL" id="SEM02001.1"/>
    </source>
</evidence>
<feature type="region of interest" description="Disordered" evidence="1">
    <location>
        <begin position="22"/>
        <end position="52"/>
    </location>
</feature>
<dbReference type="InterPro" id="IPR045398">
    <property type="entry name" value="DUF6515"/>
</dbReference>
<feature type="chain" id="PRO_5011639904" description="Glycine zipper family protein" evidence="2">
    <location>
        <begin position="20"/>
        <end position="230"/>
    </location>
</feature>
<proteinExistence type="predicted"/>
<protein>
    <recommendedName>
        <fullName evidence="5">Glycine zipper family protein</fullName>
    </recommendedName>
</protein>
<evidence type="ECO:0000313" key="4">
    <source>
        <dbReference type="Proteomes" id="UP000198744"/>
    </source>
</evidence>
<feature type="compositionally biased region" description="Gly residues" evidence="1">
    <location>
        <begin position="25"/>
        <end position="34"/>
    </location>
</feature>
<evidence type="ECO:0000256" key="2">
    <source>
        <dbReference type="SAM" id="SignalP"/>
    </source>
</evidence>
<dbReference type="Proteomes" id="UP000198744">
    <property type="component" value="Unassembled WGS sequence"/>
</dbReference>
<reference evidence="3 4" key="1">
    <citation type="submission" date="2016-10" db="EMBL/GenBank/DDBJ databases">
        <authorList>
            <person name="de Groot N.N."/>
        </authorList>
    </citation>
    <scope>NUCLEOTIDE SEQUENCE [LARGE SCALE GENOMIC DNA]</scope>
    <source>
        <strain evidence="3 4">DSM 8423</strain>
    </source>
</reference>
<dbReference type="Pfam" id="PF20125">
    <property type="entry name" value="DUF6515"/>
    <property type="match status" value="1"/>
</dbReference>
<evidence type="ECO:0008006" key="5">
    <source>
        <dbReference type="Google" id="ProtNLM"/>
    </source>
</evidence>
<keyword evidence="2" id="KW-0732">Signal</keyword>
<keyword evidence="4" id="KW-1185">Reference proteome</keyword>
<dbReference type="AlphaFoldDB" id="A0A1H7UYF3"/>
<feature type="signal peptide" evidence="2">
    <location>
        <begin position="1"/>
        <end position="19"/>
    </location>
</feature>
<name>A0A1H7UYF3_9BACT</name>
<dbReference type="EMBL" id="FOBS01000002">
    <property type="protein sequence ID" value="SEM02001.1"/>
    <property type="molecule type" value="Genomic_DNA"/>
</dbReference>
<accession>A0A1H7UYF3</accession>
<organism evidence="3 4">
    <name type="scientific">Syntrophus gentianae</name>
    <dbReference type="NCBI Taxonomy" id="43775"/>
    <lineage>
        <taxon>Bacteria</taxon>
        <taxon>Pseudomonadati</taxon>
        <taxon>Thermodesulfobacteriota</taxon>
        <taxon>Syntrophia</taxon>
        <taxon>Syntrophales</taxon>
        <taxon>Syntrophaceae</taxon>
        <taxon>Syntrophus</taxon>
    </lineage>
</organism>